<evidence type="ECO:0000313" key="1">
    <source>
        <dbReference type="EMBL" id="KIM31899.1"/>
    </source>
</evidence>
<gene>
    <name evidence="1" type="ORF">M408DRAFT_240378</name>
</gene>
<keyword evidence="2" id="KW-1185">Reference proteome</keyword>
<evidence type="ECO:0000313" key="2">
    <source>
        <dbReference type="Proteomes" id="UP000054097"/>
    </source>
</evidence>
<reference evidence="1 2" key="1">
    <citation type="submission" date="2014-04" db="EMBL/GenBank/DDBJ databases">
        <authorList>
            <consortium name="DOE Joint Genome Institute"/>
            <person name="Kuo A."/>
            <person name="Zuccaro A."/>
            <person name="Kohler A."/>
            <person name="Nagy L.G."/>
            <person name="Floudas D."/>
            <person name="Copeland A."/>
            <person name="Barry K.W."/>
            <person name="Cichocki N."/>
            <person name="Veneault-Fourrey C."/>
            <person name="LaButti K."/>
            <person name="Lindquist E.A."/>
            <person name="Lipzen A."/>
            <person name="Lundell T."/>
            <person name="Morin E."/>
            <person name="Murat C."/>
            <person name="Sun H."/>
            <person name="Tunlid A."/>
            <person name="Henrissat B."/>
            <person name="Grigoriev I.V."/>
            <person name="Hibbett D.S."/>
            <person name="Martin F."/>
            <person name="Nordberg H.P."/>
            <person name="Cantor M.N."/>
            <person name="Hua S.X."/>
        </authorList>
    </citation>
    <scope>NUCLEOTIDE SEQUENCE [LARGE SCALE GENOMIC DNA]</scope>
    <source>
        <strain evidence="1 2">MAFF 305830</strain>
    </source>
</reference>
<proteinExistence type="predicted"/>
<dbReference type="HOGENOM" id="CLU_2869039_0_0_1"/>
<organism evidence="1 2">
    <name type="scientific">Serendipita vermifera MAFF 305830</name>
    <dbReference type="NCBI Taxonomy" id="933852"/>
    <lineage>
        <taxon>Eukaryota</taxon>
        <taxon>Fungi</taxon>
        <taxon>Dikarya</taxon>
        <taxon>Basidiomycota</taxon>
        <taxon>Agaricomycotina</taxon>
        <taxon>Agaricomycetes</taxon>
        <taxon>Sebacinales</taxon>
        <taxon>Serendipitaceae</taxon>
        <taxon>Serendipita</taxon>
    </lineage>
</organism>
<reference evidence="2" key="2">
    <citation type="submission" date="2015-01" db="EMBL/GenBank/DDBJ databases">
        <title>Evolutionary Origins and Diversification of the Mycorrhizal Mutualists.</title>
        <authorList>
            <consortium name="DOE Joint Genome Institute"/>
            <consortium name="Mycorrhizal Genomics Consortium"/>
            <person name="Kohler A."/>
            <person name="Kuo A."/>
            <person name="Nagy L.G."/>
            <person name="Floudas D."/>
            <person name="Copeland A."/>
            <person name="Barry K.W."/>
            <person name="Cichocki N."/>
            <person name="Veneault-Fourrey C."/>
            <person name="LaButti K."/>
            <person name="Lindquist E.A."/>
            <person name="Lipzen A."/>
            <person name="Lundell T."/>
            <person name="Morin E."/>
            <person name="Murat C."/>
            <person name="Riley R."/>
            <person name="Ohm R."/>
            <person name="Sun H."/>
            <person name="Tunlid A."/>
            <person name="Henrissat B."/>
            <person name="Grigoriev I.V."/>
            <person name="Hibbett D.S."/>
            <person name="Martin F."/>
        </authorList>
    </citation>
    <scope>NUCLEOTIDE SEQUENCE [LARGE SCALE GENOMIC DNA]</scope>
    <source>
        <strain evidence="2">MAFF 305830</strain>
    </source>
</reference>
<accession>A0A0C3BIE2</accession>
<dbReference type="AlphaFoldDB" id="A0A0C3BIE2"/>
<dbReference type="Proteomes" id="UP000054097">
    <property type="component" value="Unassembled WGS sequence"/>
</dbReference>
<dbReference type="EMBL" id="KN824281">
    <property type="protein sequence ID" value="KIM31899.1"/>
    <property type="molecule type" value="Genomic_DNA"/>
</dbReference>
<name>A0A0C3BIE2_SERVB</name>
<sequence>MAIHIGAPYSPLERIKDTQPDYLYALLYLFVSESIWRTPSPELLLRGRCTSYHQCLCCVSDTGS</sequence>
<protein>
    <submittedName>
        <fullName evidence="1">Uncharacterized protein</fullName>
    </submittedName>
</protein>